<feature type="region of interest" description="Disordered" evidence="1">
    <location>
        <begin position="883"/>
        <end position="911"/>
    </location>
</feature>
<feature type="region of interest" description="Disordered" evidence="1">
    <location>
        <begin position="1329"/>
        <end position="1371"/>
    </location>
</feature>
<evidence type="ECO:0000313" key="3">
    <source>
        <dbReference type="Proteomes" id="UP000594260"/>
    </source>
</evidence>
<feature type="region of interest" description="Disordered" evidence="1">
    <location>
        <begin position="651"/>
        <end position="689"/>
    </location>
</feature>
<feature type="compositionally biased region" description="Polar residues" evidence="1">
    <location>
        <begin position="253"/>
        <end position="273"/>
    </location>
</feature>
<protein>
    <submittedName>
        <fullName evidence="2">Uncharacterized protein</fullName>
    </submittedName>
</protein>
<dbReference type="RefSeq" id="XP_022656371.1">
    <property type="nucleotide sequence ID" value="XM_022800636.1"/>
</dbReference>
<keyword evidence="3" id="KW-1185">Reference proteome</keyword>
<feature type="region of interest" description="Disordered" evidence="1">
    <location>
        <begin position="251"/>
        <end position="273"/>
    </location>
</feature>
<feature type="compositionally biased region" description="Polar residues" evidence="1">
    <location>
        <begin position="1360"/>
        <end position="1371"/>
    </location>
</feature>
<feature type="region of interest" description="Disordered" evidence="1">
    <location>
        <begin position="84"/>
        <end position="108"/>
    </location>
</feature>
<feature type="region of interest" description="Disordered" evidence="1">
    <location>
        <begin position="120"/>
        <end position="167"/>
    </location>
</feature>
<feature type="compositionally biased region" description="Polar residues" evidence="1">
    <location>
        <begin position="94"/>
        <end position="103"/>
    </location>
</feature>
<feature type="compositionally biased region" description="Polar residues" evidence="1">
    <location>
        <begin position="653"/>
        <end position="665"/>
    </location>
</feature>
<reference evidence="2" key="1">
    <citation type="submission" date="2021-01" db="UniProtKB">
        <authorList>
            <consortium name="EnsemblMetazoa"/>
        </authorList>
    </citation>
    <scope>IDENTIFICATION</scope>
</reference>
<accession>A0A7M7JSA1</accession>
<feature type="compositionally biased region" description="Basic residues" evidence="1">
    <location>
        <begin position="150"/>
        <end position="160"/>
    </location>
</feature>
<proteinExistence type="predicted"/>
<name>A0A7M7JSA1_VARDE</name>
<organism evidence="2 3">
    <name type="scientific">Varroa destructor</name>
    <name type="common">Honeybee mite</name>
    <dbReference type="NCBI Taxonomy" id="109461"/>
    <lineage>
        <taxon>Eukaryota</taxon>
        <taxon>Metazoa</taxon>
        <taxon>Ecdysozoa</taxon>
        <taxon>Arthropoda</taxon>
        <taxon>Chelicerata</taxon>
        <taxon>Arachnida</taxon>
        <taxon>Acari</taxon>
        <taxon>Parasitiformes</taxon>
        <taxon>Mesostigmata</taxon>
        <taxon>Gamasina</taxon>
        <taxon>Dermanyssoidea</taxon>
        <taxon>Varroidae</taxon>
        <taxon>Varroa</taxon>
    </lineage>
</organism>
<evidence type="ECO:0000313" key="2">
    <source>
        <dbReference type="EnsemblMetazoa" id="XP_022656371"/>
    </source>
</evidence>
<feature type="region of interest" description="Disordered" evidence="1">
    <location>
        <begin position="317"/>
        <end position="351"/>
    </location>
</feature>
<feature type="region of interest" description="Disordered" evidence="1">
    <location>
        <begin position="420"/>
        <end position="439"/>
    </location>
</feature>
<feature type="compositionally biased region" description="Polar residues" evidence="1">
    <location>
        <begin position="887"/>
        <end position="909"/>
    </location>
</feature>
<dbReference type="KEGG" id="vde:111248387"/>
<sequence length="1371" mass="151324">MPQRLRKQCRLKEKLGDDLQVLKPTLAAESEDTLVKRVKARRKKSDATLVPEFTFTVSPEPTVVLSIDDEKTRGNSRMQLRTRGVREADCSDYATPTSKSNKQGARFPNENKVACIESELSQNPDSAKGDRGSGANKSILEDLTNNRSTAGKRSKRHKSKVSASAANYGEADEGTEVVFRGALHESGTANDNANAFQDCAELSNSNSLTTENIAENKNREENEMKVEVVKNMKPPKAEGAIFSPNVITDRHSQTSLPADNATSSEKQDESLNQSSNDVFLNQLAKCNVENTKVNNTCEQINPKAVDTYLKIQVTLGNPKSDSNRVASPVTEQTTEKTQEEHKSSQDLSFESREIRKKIQDRLEGNSSDDDSLCFGPANDHRSEAGTLFDTLLQERNGSLNQDKAVQPNKEIISLSADVAAKGQHGTKSETKTSDVQNKLSDQSQMPFVIVRRLPDIEAASDVGEAQIDGSAALEDNLIPRFGRLKKNSAEFKHPLPPHMAAHKRMSVNASPASFTSDEGAATSDLQIFAGAAVRQALTVLEDPSHETLTPRQSEEIIVPLPEECASREGSIDSDADIDVMMQSKFVGTSKSVSAFLEQSYGTTMMPTPALPSRHSVATSMTGHVRAPQQESVEDQENNTFELVLDDADAHVSSAKQNPSITSFEEPNSAKLKSPDSHAPNSDSYRGSSDFYMKTNEEKQLAQRADTNSATCKESMQQKQAASIVLTNQGTLMHESIVEVKQENCANVQCDTRRRYAFPISTNIYPEEEEDPDFVSDETEELRAPRKYKLESTRLPGGEAPSDIVFIISDDENKLTLQETDKVVIVDNCRVVNDKNFQLKQNSLHRNDMAVATGPSLFEKFGEALPQSFRLLINEKFDEKVSLRSEHNTQQQNILSGNSHIENSRRTPTGTMKGLTDLQNQIHVESGQTENVQLCAVKNGSSTLAEVEQHHMERDSSVQPHVNYDDGTHKNDAAAKTQGGVQRAGLDVHLTNASKHLVSDSIIDANSTTSLKILQSGRNFGDDVTSSGKSLMEEGLKVDSNRCRETFNVTSKSTPIDPFHLRGEKTLKDLISYGLVRMPFLGLNTTSHTVSTPSLQMCGDQECIGAIGASASGPACLLKKALNAQTPTSTYCLNRYRIAESKPHDGNLGNVFSPQLPVGEGGPLRRRYLFQEELDDIKDLLPDLGSPPPTVARRRLAKGFMLDSNRLPHFNESYVEVGYSGAELKICGEELFATAVKQVIESKPGISRCIRRALEKRILPDYEESLKEIMVLLVKKAALRDQITPFQEEHMRKQKRLEHARNFINATVEKLLPEGENDVIKVLGFNPYDGQMPPSESARKSTIRRLQETETHAPSRKKSKNSPINTTFTEHK</sequence>
<dbReference type="InParanoid" id="A0A7M7JSA1"/>
<dbReference type="OrthoDB" id="10609041at2759"/>
<dbReference type="EnsemblMetazoa" id="XM_022800636">
    <property type="protein sequence ID" value="XP_022656371"/>
    <property type="gene ID" value="LOC111248387"/>
</dbReference>
<evidence type="ECO:0000256" key="1">
    <source>
        <dbReference type="SAM" id="MobiDB-lite"/>
    </source>
</evidence>
<feature type="compositionally biased region" description="Basic and acidic residues" evidence="1">
    <location>
        <begin position="333"/>
        <end position="351"/>
    </location>
</feature>
<dbReference type="Proteomes" id="UP000594260">
    <property type="component" value="Unplaced"/>
</dbReference>
<dbReference type="GeneID" id="111248387"/>